<comment type="caution">
    <text evidence="1">The sequence shown here is derived from an EMBL/GenBank/DDBJ whole genome shotgun (WGS) entry which is preliminary data.</text>
</comment>
<evidence type="ECO:0000313" key="2">
    <source>
        <dbReference type="Proteomes" id="UP000663827"/>
    </source>
</evidence>
<dbReference type="Proteomes" id="UP000663827">
    <property type="component" value="Unassembled WGS sequence"/>
</dbReference>
<dbReference type="AlphaFoldDB" id="A0A8H3DS10"/>
<dbReference type="EMBL" id="CAJNJQ010000427">
    <property type="protein sequence ID" value="CAE7077640.1"/>
    <property type="molecule type" value="Genomic_DNA"/>
</dbReference>
<name>A0A8H3DS10_9AGAM</name>
<proteinExistence type="predicted"/>
<sequence length="418" mass="46864">MSVRNEHTRSSRSNHSSAYDDESVLSQITAASDLGSKPDFTLWASLVGLDPDIQSEIPSNAAFQVIRDIQNLSNRFPTWLTDPDSAQFKHIPETYHPLINDLCSTLLAAKNLDPGRFHEDDFWLYCAISIILQACHHNMMLGRHDIDPSERDMRFMIDCLLDDFCSSAEDRVVRYSINQDLKLPQARFGKYNVTNTKAGGSMLVEVTNFEPYRANPETQIVATELGPEIPRHLQVVHCVVGFQGQSSGKNRAMMGLVSAIHQKRALGVPEQFTFGVFQRQVHFLQVFAGAWQAGESKIKLYDIGTYLLSNPVDAIRFYLVFRAIEQLAGVYLEQLRQSEQELMSRVTANLPVVDWTPFGMENVLGAPSEPGAAHGTALELLPAFEQRDTYNRVLSYLESISDSSTFLPVDLPPTPPIE</sequence>
<accession>A0A8H3DS10</accession>
<reference evidence="1" key="1">
    <citation type="submission" date="2021-01" db="EMBL/GenBank/DDBJ databases">
        <authorList>
            <person name="Kaushik A."/>
        </authorList>
    </citation>
    <scope>NUCLEOTIDE SEQUENCE</scope>
    <source>
        <strain evidence="1">AG5</strain>
    </source>
</reference>
<organism evidence="1 2">
    <name type="scientific">Rhizoctonia solani</name>
    <dbReference type="NCBI Taxonomy" id="456999"/>
    <lineage>
        <taxon>Eukaryota</taxon>
        <taxon>Fungi</taxon>
        <taxon>Dikarya</taxon>
        <taxon>Basidiomycota</taxon>
        <taxon>Agaricomycotina</taxon>
        <taxon>Agaricomycetes</taxon>
        <taxon>Cantharellales</taxon>
        <taxon>Ceratobasidiaceae</taxon>
        <taxon>Rhizoctonia</taxon>
    </lineage>
</organism>
<protein>
    <submittedName>
        <fullName evidence="1">Uncharacterized protein</fullName>
    </submittedName>
</protein>
<evidence type="ECO:0000313" key="1">
    <source>
        <dbReference type="EMBL" id="CAE7077640.1"/>
    </source>
</evidence>
<gene>
    <name evidence="1" type="ORF">RDB_LOCUS21276</name>
</gene>